<accession>A0A7C4QXH7</accession>
<evidence type="ECO:0000256" key="1">
    <source>
        <dbReference type="SAM" id="Phobius"/>
    </source>
</evidence>
<name>A0A7C4QXH7_UNCC3</name>
<comment type="caution">
    <text evidence="2">The sequence shown here is derived from an EMBL/GenBank/DDBJ whole genome shotgun (WGS) entry which is preliminary data.</text>
</comment>
<reference evidence="2" key="1">
    <citation type="journal article" date="2020" name="mSystems">
        <title>Genome- and Community-Level Interaction Insights into Carbon Utilization and Element Cycling Functions of Hydrothermarchaeota in Hydrothermal Sediment.</title>
        <authorList>
            <person name="Zhou Z."/>
            <person name="Liu Y."/>
            <person name="Xu W."/>
            <person name="Pan J."/>
            <person name="Luo Z.H."/>
            <person name="Li M."/>
        </authorList>
    </citation>
    <scope>NUCLEOTIDE SEQUENCE [LARGE SCALE GENOMIC DNA]</scope>
    <source>
        <strain evidence="2">SpSt-579</strain>
    </source>
</reference>
<dbReference type="AlphaFoldDB" id="A0A7C4QXH7"/>
<organism evidence="2">
    <name type="scientific">candidate division CPR3 bacterium</name>
    <dbReference type="NCBI Taxonomy" id="2268181"/>
    <lineage>
        <taxon>Bacteria</taxon>
        <taxon>Bacteria division CPR3</taxon>
    </lineage>
</organism>
<dbReference type="EMBL" id="DSYQ01000014">
    <property type="protein sequence ID" value="HGT71236.1"/>
    <property type="molecule type" value="Genomic_DNA"/>
</dbReference>
<keyword evidence="1" id="KW-1133">Transmembrane helix</keyword>
<evidence type="ECO:0000313" key="2">
    <source>
        <dbReference type="EMBL" id="HGT71236.1"/>
    </source>
</evidence>
<proteinExistence type="predicted"/>
<sequence>MNKKILIVSGALIIFSIVLYILSNVMFNTEKIQQNNQQPINENDTEVELSTESMIFPLDMDTSNELIEQSKKMFDLALGKSREWRSDSSPVAVLVQYTDSIKKENGKNTFIFISPSLPQFYFVFEASQRDDSFSEISYKRSIQFREDYFLREDVVVMPMKYWVLSFIEALKKADDLGGKEVRVKNNKYDVNMLLSKREGGFLNWEVEYLVDGLRNFSSTIDAYKGEVQ</sequence>
<keyword evidence="1" id="KW-0812">Transmembrane</keyword>
<keyword evidence="1" id="KW-0472">Membrane</keyword>
<feature type="transmembrane region" description="Helical" evidence="1">
    <location>
        <begin position="6"/>
        <end position="27"/>
    </location>
</feature>
<gene>
    <name evidence="2" type="ORF">ENT43_03185</name>
</gene>
<protein>
    <submittedName>
        <fullName evidence="2">Uncharacterized protein</fullName>
    </submittedName>
</protein>